<feature type="transmembrane region" description="Helical" evidence="1">
    <location>
        <begin position="34"/>
        <end position="56"/>
    </location>
</feature>
<dbReference type="PANTHER" id="PTHR36435:SF6">
    <property type="entry name" value="ABORTIVE INFECTION PROTEIN"/>
    <property type="match status" value="1"/>
</dbReference>
<feature type="transmembrane region" description="Helical" evidence="1">
    <location>
        <begin position="173"/>
        <end position="190"/>
    </location>
</feature>
<dbReference type="InterPro" id="IPR052710">
    <property type="entry name" value="CAAX_protease"/>
</dbReference>
<reference evidence="3 4" key="1">
    <citation type="submission" date="2018-05" db="EMBL/GenBank/DDBJ databases">
        <title>Genomic analysis of Gracilibacillus dipsosauri DD1 reveals novel features of a salt-tolerant amylase.</title>
        <authorList>
            <person name="Deutch C.E."/>
            <person name="Yang S."/>
        </authorList>
    </citation>
    <scope>NUCLEOTIDE SEQUENCE [LARGE SCALE GENOMIC DNA]</scope>
    <source>
        <strain evidence="3 4">DD1</strain>
    </source>
</reference>
<keyword evidence="3" id="KW-0378">Hydrolase</keyword>
<dbReference type="EMBL" id="QGTD01000021">
    <property type="protein sequence ID" value="PWU66538.1"/>
    <property type="molecule type" value="Genomic_DNA"/>
</dbReference>
<comment type="caution">
    <text evidence="3">The sequence shown here is derived from an EMBL/GenBank/DDBJ whole genome shotgun (WGS) entry which is preliminary data.</text>
</comment>
<organism evidence="3 4">
    <name type="scientific">Gracilibacillus dipsosauri</name>
    <dbReference type="NCBI Taxonomy" id="178340"/>
    <lineage>
        <taxon>Bacteria</taxon>
        <taxon>Bacillati</taxon>
        <taxon>Bacillota</taxon>
        <taxon>Bacilli</taxon>
        <taxon>Bacillales</taxon>
        <taxon>Bacillaceae</taxon>
        <taxon>Gracilibacillus</taxon>
    </lineage>
</organism>
<dbReference type="Pfam" id="PF02517">
    <property type="entry name" value="Rce1-like"/>
    <property type="match status" value="1"/>
</dbReference>
<gene>
    <name evidence="3" type="ORF">DLJ74_19120</name>
</gene>
<name>A0A317KVS6_9BACI</name>
<dbReference type="InterPro" id="IPR003675">
    <property type="entry name" value="Rce1/LyrA-like_dom"/>
</dbReference>
<feature type="transmembrane region" description="Helical" evidence="1">
    <location>
        <begin position="119"/>
        <end position="138"/>
    </location>
</feature>
<dbReference type="AlphaFoldDB" id="A0A317KVS6"/>
<feature type="domain" description="CAAX prenyl protease 2/Lysostaphin resistance protein A-like" evidence="2">
    <location>
        <begin position="119"/>
        <end position="206"/>
    </location>
</feature>
<feature type="transmembrane region" description="Helical" evidence="1">
    <location>
        <begin position="7"/>
        <end position="28"/>
    </location>
</feature>
<protein>
    <submittedName>
        <fullName evidence="3">CPBP family intramembrane metalloprotease</fullName>
    </submittedName>
</protein>
<dbReference type="PANTHER" id="PTHR36435">
    <property type="entry name" value="SLR1288 PROTEIN"/>
    <property type="match status" value="1"/>
</dbReference>
<keyword evidence="1" id="KW-0812">Transmembrane</keyword>
<keyword evidence="1" id="KW-0472">Membrane</keyword>
<sequence>MPAKYIYIILTYVAVQLSAFLVIPFRLYTNVDPLTLMVGWNIGSFVLALIISCYLLRDEINSFFQSRDKRIGQIVLWTILGFFLVLIAQVASTVIERFVFGAPVGSENTMQLMQVARQAPIFIILISILGPILEELVFRKAIFGSLYKKMNFFFAGIISGVLFAVLHNDFSHLLTYIAVAFVLAFIYVETKRILVPILAHMAMNTFAVIGQLSLDPEEMEQMLEQVQFILVGGF</sequence>
<accession>A0A317KVS6</accession>
<proteinExistence type="predicted"/>
<dbReference type="Proteomes" id="UP000245624">
    <property type="component" value="Unassembled WGS sequence"/>
</dbReference>
<keyword evidence="3" id="KW-0482">Metalloprotease</keyword>
<dbReference type="RefSeq" id="WP_109985674.1">
    <property type="nucleotide sequence ID" value="NZ_JAJUIE010000071.1"/>
</dbReference>
<keyword evidence="1" id="KW-1133">Transmembrane helix</keyword>
<dbReference type="GO" id="GO:0008237">
    <property type="term" value="F:metallopeptidase activity"/>
    <property type="evidence" value="ECO:0007669"/>
    <property type="project" value="UniProtKB-KW"/>
</dbReference>
<feature type="transmembrane region" description="Helical" evidence="1">
    <location>
        <begin position="150"/>
        <end position="167"/>
    </location>
</feature>
<feature type="transmembrane region" description="Helical" evidence="1">
    <location>
        <begin position="197"/>
        <end position="214"/>
    </location>
</feature>
<dbReference type="GO" id="GO:0006508">
    <property type="term" value="P:proteolysis"/>
    <property type="evidence" value="ECO:0007669"/>
    <property type="project" value="UniProtKB-KW"/>
</dbReference>
<dbReference type="GO" id="GO:0080120">
    <property type="term" value="P:CAAX-box protein maturation"/>
    <property type="evidence" value="ECO:0007669"/>
    <property type="project" value="UniProtKB-ARBA"/>
</dbReference>
<evidence type="ECO:0000259" key="2">
    <source>
        <dbReference type="Pfam" id="PF02517"/>
    </source>
</evidence>
<keyword evidence="3" id="KW-0645">Protease</keyword>
<evidence type="ECO:0000313" key="3">
    <source>
        <dbReference type="EMBL" id="PWU66538.1"/>
    </source>
</evidence>
<dbReference type="GO" id="GO:0004175">
    <property type="term" value="F:endopeptidase activity"/>
    <property type="evidence" value="ECO:0007669"/>
    <property type="project" value="UniProtKB-ARBA"/>
</dbReference>
<evidence type="ECO:0000256" key="1">
    <source>
        <dbReference type="SAM" id="Phobius"/>
    </source>
</evidence>
<evidence type="ECO:0000313" key="4">
    <source>
        <dbReference type="Proteomes" id="UP000245624"/>
    </source>
</evidence>
<dbReference type="OrthoDB" id="2194912at2"/>
<keyword evidence="4" id="KW-1185">Reference proteome</keyword>
<feature type="transmembrane region" description="Helical" evidence="1">
    <location>
        <begin position="76"/>
        <end position="99"/>
    </location>
</feature>